<name>A0ACB9SK56_HOLOL</name>
<gene>
    <name evidence="1" type="ORF">MML48_9g00009020</name>
</gene>
<accession>A0ACB9SK56</accession>
<evidence type="ECO:0000313" key="2">
    <source>
        <dbReference type="Proteomes" id="UP001056778"/>
    </source>
</evidence>
<keyword evidence="1" id="KW-0650">Protein phosphatase inhibitor</keyword>
<protein>
    <submittedName>
        <fullName evidence="1">Protein phosphatase inhibitor</fullName>
    </submittedName>
</protein>
<dbReference type="EMBL" id="CM043023">
    <property type="protein sequence ID" value="KAI4455070.1"/>
    <property type="molecule type" value="Genomic_DNA"/>
</dbReference>
<reference evidence="1" key="1">
    <citation type="submission" date="2022-04" db="EMBL/GenBank/DDBJ databases">
        <title>Chromosome-scale genome assembly of Holotrichia oblita Faldermann.</title>
        <authorList>
            <person name="Rongchong L."/>
        </authorList>
    </citation>
    <scope>NUCLEOTIDE SEQUENCE</scope>
    <source>
        <strain evidence="1">81SQS9</strain>
    </source>
</reference>
<proteinExistence type="predicted"/>
<comment type="caution">
    <text evidence="1">The sequence shown here is derived from an EMBL/GenBank/DDBJ whole genome shotgun (WGS) entry which is preliminary data.</text>
</comment>
<keyword evidence="2" id="KW-1185">Reference proteome</keyword>
<sequence>MSITKKNLRELHIEVKKNNLPTKREPKKTIVSTSKQESIKVSTIKQEPKKLSTKACVTKREAVEWSATQREAVKTKNKETKWDEMNIIATLHPPDKDYGHMKIEEPKTPYNYVDPESLDVIDATELAEKIRLGAEQLPKAMQDDDESDEEAEELTPEEIEKRREFENKRKKHYNEFYAVKLARKLLEEEEEEDDDEKEKVEKGVNDETKRTDEDGDSASSDDRGMKDASSGDGIDL</sequence>
<evidence type="ECO:0000313" key="1">
    <source>
        <dbReference type="EMBL" id="KAI4455070.1"/>
    </source>
</evidence>
<dbReference type="Proteomes" id="UP001056778">
    <property type="component" value="Chromosome 9"/>
</dbReference>
<organism evidence="1 2">
    <name type="scientific">Holotrichia oblita</name>
    <name type="common">Chafer beetle</name>
    <dbReference type="NCBI Taxonomy" id="644536"/>
    <lineage>
        <taxon>Eukaryota</taxon>
        <taxon>Metazoa</taxon>
        <taxon>Ecdysozoa</taxon>
        <taxon>Arthropoda</taxon>
        <taxon>Hexapoda</taxon>
        <taxon>Insecta</taxon>
        <taxon>Pterygota</taxon>
        <taxon>Neoptera</taxon>
        <taxon>Endopterygota</taxon>
        <taxon>Coleoptera</taxon>
        <taxon>Polyphaga</taxon>
        <taxon>Scarabaeiformia</taxon>
        <taxon>Scarabaeidae</taxon>
        <taxon>Melolonthinae</taxon>
        <taxon>Holotrichia</taxon>
    </lineage>
</organism>